<dbReference type="EMBL" id="FOLD01000019">
    <property type="protein sequence ID" value="SFD21077.1"/>
    <property type="molecule type" value="Genomic_DNA"/>
</dbReference>
<dbReference type="Proteomes" id="UP000198639">
    <property type="component" value="Unassembled WGS sequence"/>
</dbReference>
<keyword evidence="3" id="KW-1185">Reference proteome</keyword>
<accession>A0A1I1QGE8</accession>
<protein>
    <submittedName>
        <fullName evidence="2">Uncharacterized protein</fullName>
    </submittedName>
</protein>
<proteinExistence type="predicted"/>
<dbReference type="AlphaFoldDB" id="A0A1I1QGE8"/>
<gene>
    <name evidence="2" type="ORF">SAMN05216204_11924</name>
</gene>
<name>A0A1I1QGE8_9BURK</name>
<sequence>MNPVRSPMTNPSDAPGAAEARRDARLCDIVDDGIALMRVAGTLSALEYLKSHAVDGQVIMRVLLEPGKRRGRAGLAAV</sequence>
<dbReference type="STRING" id="1164594.SAMN05216204_11924"/>
<organism evidence="2 3">
    <name type="scientific">Massilia yuzhufengensis</name>
    <dbReference type="NCBI Taxonomy" id="1164594"/>
    <lineage>
        <taxon>Bacteria</taxon>
        <taxon>Pseudomonadati</taxon>
        <taxon>Pseudomonadota</taxon>
        <taxon>Betaproteobacteria</taxon>
        <taxon>Burkholderiales</taxon>
        <taxon>Oxalobacteraceae</taxon>
        <taxon>Telluria group</taxon>
        <taxon>Massilia</taxon>
    </lineage>
</organism>
<evidence type="ECO:0000313" key="3">
    <source>
        <dbReference type="Proteomes" id="UP000198639"/>
    </source>
</evidence>
<reference evidence="3" key="1">
    <citation type="submission" date="2016-10" db="EMBL/GenBank/DDBJ databases">
        <authorList>
            <person name="Varghese N."/>
            <person name="Submissions S."/>
        </authorList>
    </citation>
    <scope>NUCLEOTIDE SEQUENCE [LARGE SCALE GENOMIC DNA]</scope>
    <source>
        <strain evidence="3">CGMCC 1.12041</strain>
    </source>
</reference>
<feature type="region of interest" description="Disordered" evidence="1">
    <location>
        <begin position="1"/>
        <end position="21"/>
    </location>
</feature>
<evidence type="ECO:0000313" key="2">
    <source>
        <dbReference type="EMBL" id="SFD21077.1"/>
    </source>
</evidence>
<evidence type="ECO:0000256" key="1">
    <source>
        <dbReference type="SAM" id="MobiDB-lite"/>
    </source>
</evidence>